<dbReference type="EMBL" id="JAAAWO010000002">
    <property type="protein sequence ID" value="NDW14490.1"/>
    <property type="molecule type" value="Genomic_DNA"/>
</dbReference>
<proteinExistence type="inferred from homology"/>
<name>A0A6N9TBE0_9ALTE</name>
<keyword evidence="3" id="KW-0963">Cytoplasm</keyword>
<comment type="function">
    <text evidence="4">Required for resistance to DNA-damaging agents.</text>
</comment>
<comment type="subcellular location">
    <subcellularLocation>
        <location evidence="1">Cytoplasm</location>
    </subcellularLocation>
</comment>
<evidence type="ECO:0000259" key="5">
    <source>
        <dbReference type="Pfam" id="PF00582"/>
    </source>
</evidence>
<feature type="domain" description="UspA" evidence="5">
    <location>
        <begin position="177"/>
        <end position="311"/>
    </location>
</feature>
<sequence>MKGHYKNILCVLGDSHRQDDTVAQALHIAKTHQANITIVLALEALPPNANMIMESFSYIESQQGMETQAQQWLTEQSKNWSQHYHADTEVLIGDPLINVVSYVVNNNIDLVIKRAEESFLDKLFGSLDMRLLRKCPCPVWVVDRKPKSQYKNVVAALDLNYHYPKHEVSVRQELNRDILRHASQIALLEFAQLHVVHVFDAVPENIARDGFITVDNDRMEHDLAKIFEERDNELALLLNELSDELDDDVLDFLKPQKHIVHGYPRREIAATAASVSADVVVMGTVARLGVPGFIMGGTAEETIHQLHCAVVGIKPSGFQTPISIEKK</sequence>
<evidence type="ECO:0000256" key="1">
    <source>
        <dbReference type="ARBA" id="ARBA00004496"/>
    </source>
</evidence>
<evidence type="ECO:0000256" key="2">
    <source>
        <dbReference type="ARBA" id="ARBA00008791"/>
    </source>
</evidence>
<dbReference type="InterPro" id="IPR006016">
    <property type="entry name" value="UspA"/>
</dbReference>
<dbReference type="Gene3D" id="3.40.50.12370">
    <property type="match status" value="1"/>
</dbReference>
<dbReference type="PANTHER" id="PTHR47892:SF1">
    <property type="entry name" value="UNIVERSAL STRESS PROTEIN E"/>
    <property type="match status" value="1"/>
</dbReference>
<feature type="domain" description="UspA" evidence="5">
    <location>
        <begin position="5"/>
        <end position="142"/>
    </location>
</feature>
<evidence type="ECO:0000313" key="6">
    <source>
        <dbReference type="EMBL" id="NDW14490.1"/>
    </source>
</evidence>
<organism evidence="6 7">
    <name type="scientific">Alteromonas genovensis</name>
    <dbReference type="NCBI Taxonomy" id="471225"/>
    <lineage>
        <taxon>Bacteria</taxon>
        <taxon>Pseudomonadati</taxon>
        <taxon>Pseudomonadota</taxon>
        <taxon>Gammaproteobacteria</taxon>
        <taxon>Alteromonadales</taxon>
        <taxon>Alteromonadaceae</taxon>
        <taxon>Alteromonas/Salinimonas group</taxon>
        <taxon>Alteromonas</taxon>
    </lineage>
</organism>
<accession>A0A6N9TBE0</accession>
<protein>
    <submittedName>
        <fullName evidence="6">Universal stress protein</fullName>
    </submittedName>
</protein>
<dbReference type="PANTHER" id="PTHR47892">
    <property type="entry name" value="UNIVERSAL STRESS PROTEIN E"/>
    <property type="match status" value="1"/>
</dbReference>
<dbReference type="SUPFAM" id="SSF52402">
    <property type="entry name" value="Adenine nucleotide alpha hydrolases-like"/>
    <property type="match status" value="2"/>
</dbReference>
<evidence type="ECO:0000313" key="7">
    <source>
        <dbReference type="Proteomes" id="UP000471381"/>
    </source>
</evidence>
<dbReference type="GO" id="GO:0005737">
    <property type="term" value="C:cytoplasm"/>
    <property type="evidence" value="ECO:0007669"/>
    <property type="project" value="UniProtKB-SubCell"/>
</dbReference>
<gene>
    <name evidence="6" type="ORF">GTQ48_02950</name>
</gene>
<dbReference type="RefSeq" id="WP_163105109.1">
    <property type="nucleotide sequence ID" value="NZ_JAAAWO010000002.1"/>
</dbReference>
<comment type="similarity">
    <text evidence="2">Belongs to the universal stress protein A family.</text>
</comment>
<reference evidence="6 7" key="1">
    <citation type="submission" date="2020-01" db="EMBL/GenBank/DDBJ databases">
        <title>Genomes of bacteria type strains.</title>
        <authorList>
            <person name="Chen J."/>
            <person name="Zhu S."/>
            <person name="Yang J."/>
        </authorList>
    </citation>
    <scope>NUCLEOTIDE SEQUENCE [LARGE SCALE GENOMIC DNA]</scope>
    <source>
        <strain evidence="6 7">LMG 24078</strain>
    </source>
</reference>
<comment type="caution">
    <text evidence="6">The sequence shown here is derived from an EMBL/GenBank/DDBJ whole genome shotgun (WGS) entry which is preliminary data.</text>
</comment>
<evidence type="ECO:0000256" key="4">
    <source>
        <dbReference type="ARBA" id="ARBA00037131"/>
    </source>
</evidence>
<dbReference type="AlphaFoldDB" id="A0A6N9TBE0"/>
<dbReference type="Pfam" id="PF00582">
    <property type="entry name" value="Usp"/>
    <property type="match status" value="2"/>
</dbReference>
<keyword evidence="7" id="KW-1185">Reference proteome</keyword>
<dbReference type="Proteomes" id="UP000471381">
    <property type="component" value="Unassembled WGS sequence"/>
</dbReference>
<evidence type="ECO:0000256" key="3">
    <source>
        <dbReference type="ARBA" id="ARBA00022490"/>
    </source>
</evidence>